<organism evidence="3 4">
    <name type="scientific">Dyella acidisoli</name>
    <dbReference type="NCBI Taxonomy" id="1867834"/>
    <lineage>
        <taxon>Bacteria</taxon>
        <taxon>Pseudomonadati</taxon>
        <taxon>Pseudomonadota</taxon>
        <taxon>Gammaproteobacteria</taxon>
        <taxon>Lysobacterales</taxon>
        <taxon>Rhodanobacteraceae</taxon>
        <taxon>Dyella</taxon>
    </lineage>
</organism>
<feature type="transmembrane region" description="Helical" evidence="1">
    <location>
        <begin position="20"/>
        <end position="40"/>
    </location>
</feature>
<feature type="transmembrane region" description="Helical" evidence="1">
    <location>
        <begin position="244"/>
        <end position="263"/>
    </location>
</feature>
<keyword evidence="1" id="KW-0812">Transmembrane</keyword>
<feature type="transmembrane region" description="Helical" evidence="1">
    <location>
        <begin position="164"/>
        <end position="183"/>
    </location>
</feature>
<gene>
    <name evidence="3" type="ORF">GCM10007901_09990</name>
</gene>
<dbReference type="EMBL" id="BSOB01000010">
    <property type="protein sequence ID" value="GLQ92048.1"/>
    <property type="molecule type" value="Genomic_DNA"/>
</dbReference>
<feature type="transmembrane region" description="Helical" evidence="1">
    <location>
        <begin position="88"/>
        <end position="105"/>
    </location>
</feature>
<evidence type="ECO:0000259" key="2">
    <source>
        <dbReference type="Pfam" id="PF19830"/>
    </source>
</evidence>
<comment type="caution">
    <text evidence="3">The sequence shown here is derived from an EMBL/GenBank/DDBJ whole genome shotgun (WGS) entry which is preliminary data.</text>
</comment>
<dbReference type="Proteomes" id="UP001156670">
    <property type="component" value="Unassembled WGS sequence"/>
</dbReference>
<feature type="domain" description="DUF6311" evidence="2">
    <location>
        <begin position="27"/>
        <end position="424"/>
    </location>
</feature>
<feature type="transmembrane region" description="Helical" evidence="1">
    <location>
        <begin position="387"/>
        <end position="404"/>
    </location>
</feature>
<proteinExistence type="predicted"/>
<dbReference type="RefSeq" id="WP_284319802.1">
    <property type="nucleotide sequence ID" value="NZ_BSOB01000010.1"/>
</dbReference>
<evidence type="ECO:0000256" key="1">
    <source>
        <dbReference type="SAM" id="Phobius"/>
    </source>
</evidence>
<keyword evidence="1" id="KW-0472">Membrane</keyword>
<feature type="transmembrane region" description="Helical" evidence="1">
    <location>
        <begin position="111"/>
        <end position="133"/>
    </location>
</feature>
<feature type="transmembrane region" description="Helical" evidence="1">
    <location>
        <begin position="416"/>
        <end position="438"/>
    </location>
</feature>
<feature type="transmembrane region" description="Helical" evidence="1">
    <location>
        <begin position="341"/>
        <end position="359"/>
    </location>
</feature>
<feature type="transmembrane region" description="Helical" evidence="1">
    <location>
        <begin position="211"/>
        <end position="232"/>
    </location>
</feature>
<feature type="transmembrane region" description="Helical" evidence="1">
    <location>
        <begin position="313"/>
        <end position="329"/>
    </location>
</feature>
<dbReference type="InterPro" id="IPR046278">
    <property type="entry name" value="DUF6311"/>
</dbReference>
<reference evidence="4" key="1">
    <citation type="journal article" date="2019" name="Int. J. Syst. Evol. Microbiol.">
        <title>The Global Catalogue of Microorganisms (GCM) 10K type strain sequencing project: providing services to taxonomists for standard genome sequencing and annotation.</title>
        <authorList>
            <consortium name="The Broad Institute Genomics Platform"/>
            <consortium name="The Broad Institute Genome Sequencing Center for Infectious Disease"/>
            <person name="Wu L."/>
            <person name="Ma J."/>
        </authorList>
    </citation>
    <scope>NUCLEOTIDE SEQUENCE [LARGE SCALE GENOMIC DNA]</scope>
    <source>
        <strain evidence="4">NBRC 111980</strain>
    </source>
</reference>
<evidence type="ECO:0000313" key="4">
    <source>
        <dbReference type="Proteomes" id="UP001156670"/>
    </source>
</evidence>
<feature type="transmembrane region" description="Helical" evidence="1">
    <location>
        <begin position="190"/>
        <end position="205"/>
    </location>
</feature>
<dbReference type="Pfam" id="PF19830">
    <property type="entry name" value="DUF6311"/>
    <property type="match status" value="1"/>
</dbReference>
<accession>A0ABQ5XLR9</accession>
<protein>
    <recommendedName>
        <fullName evidence="2">DUF6311 domain-containing protein</fullName>
    </recommendedName>
</protein>
<keyword evidence="4" id="KW-1185">Reference proteome</keyword>
<name>A0ABQ5XLR9_9GAMM</name>
<evidence type="ECO:0000313" key="3">
    <source>
        <dbReference type="EMBL" id="GLQ92048.1"/>
    </source>
</evidence>
<sequence>MLHLSNRSPLHPTATGLHKLYYLASLCIYLILALCYFGTWHSWTQHYLGEGNDPVSFVWFIHWWPFALQHHLNPFVSYYVWHPDGVNLSWTTSIPTIALLLWPITATGGPVMAFNVISVLAPAISAWTAFLLAMYLSRRWLPSLFAGYFFGFSSYEFGQLLGHLNLDLVFLIPVAVLLCVTHVRGDLRRRTFVLSLAAVLILQLGISTEVLASLCVLGAMTWLIFLLFTPIADRKPLWRLAKDIALTAPIVLVFAAPYLFYMFKGMAHGQPFHTLPSEYSADPLNLLIPTRVSLLGRATSTWAEKFSGNASEQGAYLGLPLLLVAMWYFRDHYRDRGVKAFLVATCALAIMSLGPHLQIERHITKLRLPWHEIMKLPLIDEALPTRFMMYVALCAAIAAALWLSDAKTRKQLIGRVGIAMLAAVALLPDGSAFAWTSWPAQPFFQAAHIEQTLGKHPNVLILPFSDKGPGMGWQVDAGMAFTQAAGYLGPDPKQEDGVTLEELRHGELSPDFGSHLETFCLAHNVDYIVIGPDTPTALTEAISKLPWTQHVDGNVVVVDAPRMPTLTQR</sequence>
<keyword evidence="1" id="KW-1133">Transmembrane helix</keyword>